<dbReference type="Proteomes" id="UP000078200">
    <property type="component" value="Unassembled WGS sequence"/>
</dbReference>
<accession>A0A1A9V096</accession>
<evidence type="ECO:0000313" key="2">
    <source>
        <dbReference type="Proteomes" id="UP000078200"/>
    </source>
</evidence>
<sequence length="132" mass="15301">MWTAKTASIRKSIIKKQEGVQRQRETIDSSTRKVWRAREHLLGTYSSVMTPKSIRLLSSLAAKWKLCVPYMDVLIAYLDEVSNVSSLFEKQLTETAMTSLEAWESRKLSMCKKGKYGLRKFCLKLYEKLLQC</sequence>
<evidence type="ECO:0000313" key="1">
    <source>
        <dbReference type="EnsemblMetazoa" id="GAUT021558-PA"/>
    </source>
</evidence>
<name>A0A1A9V096_GLOAU</name>
<dbReference type="VEuPathDB" id="VectorBase:GAUT021558"/>
<proteinExistence type="predicted"/>
<dbReference type="AlphaFoldDB" id="A0A1A9V096"/>
<reference evidence="1" key="1">
    <citation type="submission" date="2020-05" db="UniProtKB">
        <authorList>
            <consortium name="EnsemblMetazoa"/>
        </authorList>
    </citation>
    <scope>IDENTIFICATION</scope>
    <source>
        <strain evidence="1">TTRI</strain>
    </source>
</reference>
<organism evidence="1 2">
    <name type="scientific">Glossina austeni</name>
    <name type="common">Savannah tsetse fly</name>
    <dbReference type="NCBI Taxonomy" id="7395"/>
    <lineage>
        <taxon>Eukaryota</taxon>
        <taxon>Metazoa</taxon>
        <taxon>Ecdysozoa</taxon>
        <taxon>Arthropoda</taxon>
        <taxon>Hexapoda</taxon>
        <taxon>Insecta</taxon>
        <taxon>Pterygota</taxon>
        <taxon>Neoptera</taxon>
        <taxon>Endopterygota</taxon>
        <taxon>Diptera</taxon>
        <taxon>Brachycera</taxon>
        <taxon>Muscomorpha</taxon>
        <taxon>Hippoboscoidea</taxon>
        <taxon>Glossinidae</taxon>
        <taxon>Glossina</taxon>
    </lineage>
</organism>
<keyword evidence="2" id="KW-1185">Reference proteome</keyword>
<dbReference type="EnsemblMetazoa" id="GAUT021558-RA">
    <property type="protein sequence ID" value="GAUT021558-PA"/>
    <property type="gene ID" value="GAUT021558"/>
</dbReference>
<protein>
    <submittedName>
        <fullName evidence="1">Uncharacterized protein</fullName>
    </submittedName>
</protein>